<dbReference type="AlphaFoldDB" id="A0A1H3XHT6"/>
<sequence length="173" mass="18700">MKKIILAVAALFAFSFANGQAKEEQVSKGKWLVEVNTGFGTNVGSTSLYFTSSDGVTSYNIGAEGGYFIKDNLALKLGLGYGDNGIKGQETPIAYKIGAKYYFKSMIPIEISYNGVGIGQADANPTYVGLQAGYALFLGKNVSIEPGIRYNLATHKQYYDNSVQFNIGFALHF</sequence>
<dbReference type="OrthoDB" id="945117at2"/>
<keyword evidence="3" id="KW-1185">Reference proteome</keyword>
<dbReference type="Gene3D" id="2.40.160.20">
    <property type="match status" value="1"/>
</dbReference>
<evidence type="ECO:0008006" key="4">
    <source>
        <dbReference type="Google" id="ProtNLM"/>
    </source>
</evidence>
<dbReference type="STRING" id="150146.SAMN05443667_101512"/>
<accession>A0A1H3XHT6</accession>
<dbReference type="Proteomes" id="UP000198951">
    <property type="component" value="Unassembled WGS sequence"/>
</dbReference>
<reference evidence="3" key="1">
    <citation type="submission" date="2016-10" db="EMBL/GenBank/DDBJ databases">
        <authorList>
            <person name="Varghese N."/>
            <person name="Submissions S."/>
        </authorList>
    </citation>
    <scope>NUCLEOTIDE SEQUENCE [LARGE SCALE GENOMIC DNA]</scope>
    <source>
        <strain evidence="3">DSM 22376</strain>
    </source>
</reference>
<feature type="chain" id="PRO_5011547321" description="Outer membrane protein beta-barrel domain-containing protein" evidence="1">
    <location>
        <begin position="22"/>
        <end position="173"/>
    </location>
</feature>
<dbReference type="SUPFAM" id="SSF103515">
    <property type="entry name" value="Autotransporter"/>
    <property type="match status" value="1"/>
</dbReference>
<proteinExistence type="predicted"/>
<dbReference type="InterPro" id="IPR036709">
    <property type="entry name" value="Autotransporte_beta_dom_sf"/>
</dbReference>
<evidence type="ECO:0000256" key="1">
    <source>
        <dbReference type="SAM" id="SignalP"/>
    </source>
</evidence>
<name>A0A1H3XHT6_9FLAO</name>
<gene>
    <name evidence="2" type="ORF">SAMN05443667_101512</name>
</gene>
<evidence type="ECO:0000313" key="2">
    <source>
        <dbReference type="EMBL" id="SDZ98511.1"/>
    </source>
</evidence>
<dbReference type="RefSeq" id="WP_091084224.1">
    <property type="nucleotide sequence ID" value="NZ_FNRD01000001.1"/>
</dbReference>
<feature type="signal peptide" evidence="1">
    <location>
        <begin position="1"/>
        <end position="21"/>
    </location>
</feature>
<keyword evidence="1" id="KW-0732">Signal</keyword>
<dbReference type="EMBL" id="FNRD01000001">
    <property type="protein sequence ID" value="SDZ98511.1"/>
    <property type="molecule type" value="Genomic_DNA"/>
</dbReference>
<evidence type="ECO:0000313" key="3">
    <source>
        <dbReference type="Proteomes" id="UP000198951"/>
    </source>
</evidence>
<organism evidence="2 3">
    <name type="scientific">Flavobacterium gillisiae</name>
    <dbReference type="NCBI Taxonomy" id="150146"/>
    <lineage>
        <taxon>Bacteria</taxon>
        <taxon>Pseudomonadati</taxon>
        <taxon>Bacteroidota</taxon>
        <taxon>Flavobacteriia</taxon>
        <taxon>Flavobacteriales</taxon>
        <taxon>Flavobacteriaceae</taxon>
        <taxon>Flavobacterium</taxon>
    </lineage>
</organism>
<protein>
    <recommendedName>
        <fullName evidence="4">Outer membrane protein beta-barrel domain-containing protein</fullName>
    </recommendedName>
</protein>